<keyword evidence="5" id="KW-1185">Reference proteome</keyword>
<dbReference type="PANTHER" id="PTHR24186:SF37">
    <property type="entry name" value="PGG DOMAIN-CONTAINING PROTEIN"/>
    <property type="match status" value="1"/>
</dbReference>
<comment type="caution">
    <text evidence="4">The sequence shown here is derived from an EMBL/GenBank/DDBJ whole genome shotgun (WGS) entry which is preliminary data.</text>
</comment>
<dbReference type="Proteomes" id="UP000836841">
    <property type="component" value="Unassembled WGS sequence"/>
</dbReference>
<dbReference type="AlphaFoldDB" id="A0AAU9T923"/>
<feature type="repeat" description="ANK" evidence="3">
    <location>
        <begin position="97"/>
        <end position="124"/>
    </location>
</feature>
<dbReference type="GO" id="GO:0005886">
    <property type="term" value="C:plasma membrane"/>
    <property type="evidence" value="ECO:0007669"/>
    <property type="project" value="TreeGrafter"/>
</dbReference>
<sequence>MDGISLLNPLPLCQEKEYGEVSTEKTTARKLHEAAMNGEVQALLELFHEGPNILTSTSPSSSIYDPPLHVATFLGHLDFARELLRRKPELAGDINSDGSTPLHIAAAKGYTEIVKYLLLVNPDVCLVLDRERRSPVHIAAIKGWVEILAELIRVKPESASMLTGEGESCLHLCVKYNRLEVLKALVDSVKKDDLVNWKDGEGNTVLHLAVAKKRIEVCLLSPSFPSKLVVFNFKTLVPIHNQPLLLILAAL</sequence>
<name>A0AAU9T923_THLAR</name>
<dbReference type="SUPFAM" id="SSF48403">
    <property type="entry name" value="Ankyrin repeat"/>
    <property type="match status" value="1"/>
</dbReference>
<dbReference type="InterPro" id="IPR036770">
    <property type="entry name" value="Ankyrin_rpt-contain_sf"/>
</dbReference>
<proteinExistence type="predicted"/>
<dbReference type="Gene3D" id="1.25.40.20">
    <property type="entry name" value="Ankyrin repeat-containing domain"/>
    <property type="match status" value="1"/>
</dbReference>
<dbReference type="PANTHER" id="PTHR24186">
    <property type="entry name" value="PROTEIN PHOSPHATASE 1 REGULATORY SUBUNIT"/>
    <property type="match status" value="1"/>
</dbReference>
<dbReference type="PROSITE" id="PS50088">
    <property type="entry name" value="ANK_REPEAT"/>
    <property type="match status" value="1"/>
</dbReference>
<evidence type="ECO:0000256" key="3">
    <source>
        <dbReference type="PROSITE-ProRule" id="PRU00023"/>
    </source>
</evidence>
<keyword evidence="1" id="KW-0677">Repeat</keyword>
<evidence type="ECO:0000313" key="4">
    <source>
        <dbReference type="EMBL" id="CAH2080485.1"/>
    </source>
</evidence>
<dbReference type="EMBL" id="CAJVSB020000903">
    <property type="protein sequence ID" value="CAH2080485.1"/>
    <property type="molecule type" value="Genomic_DNA"/>
</dbReference>
<evidence type="ECO:0000256" key="2">
    <source>
        <dbReference type="ARBA" id="ARBA00023043"/>
    </source>
</evidence>
<accession>A0AAU9T923</accession>
<dbReference type="Pfam" id="PF12796">
    <property type="entry name" value="Ank_2"/>
    <property type="match status" value="2"/>
</dbReference>
<keyword evidence="2 3" id="KW-0040">ANK repeat</keyword>
<evidence type="ECO:0000256" key="1">
    <source>
        <dbReference type="ARBA" id="ARBA00022737"/>
    </source>
</evidence>
<gene>
    <name evidence="4" type="ORF">TAV2_LOCUS26186</name>
</gene>
<evidence type="ECO:0000313" key="5">
    <source>
        <dbReference type="Proteomes" id="UP000836841"/>
    </source>
</evidence>
<reference evidence="4 5" key="1">
    <citation type="submission" date="2022-03" db="EMBL/GenBank/DDBJ databases">
        <authorList>
            <person name="Nunn A."/>
            <person name="Chopra R."/>
            <person name="Nunn A."/>
            <person name="Contreras Garrido A."/>
        </authorList>
    </citation>
    <scope>NUCLEOTIDE SEQUENCE [LARGE SCALE GENOMIC DNA]</scope>
</reference>
<protein>
    <submittedName>
        <fullName evidence="4">Uncharacterized protein</fullName>
    </submittedName>
</protein>
<organism evidence="4 5">
    <name type="scientific">Thlaspi arvense</name>
    <name type="common">Field penny-cress</name>
    <dbReference type="NCBI Taxonomy" id="13288"/>
    <lineage>
        <taxon>Eukaryota</taxon>
        <taxon>Viridiplantae</taxon>
        <taxon>Streptophyta</taxon>
        <taxon>Embryophyta</taxon>
        <taxon>Tracheophyta</taxon>
        <taxon>Spermatophyta</taxon>
        <taxon>Magnoliopsida</taxon>
        <taxon>eudicotyledons</taxon>
        <taxon>Gunneridae</taxon>
        <taxon>Pentapetalae</taxon>
        <taxon>rosids</taxon>
        <taxon>malvids</taxon>
        <taxon>Brassicales</taxon>
        <taxon>Brassicaceae</taxon>
        <taxon>Thlaspideae</taxon>
        <taxon>Thlaspi</taxon>
    </lineage>
</organism>
<dbReference type="SMART" id="SM00248">
    <property type="entry name" value="ANK"/>
    <property type="match status" value="4"/>
</dbReference>
<dbReference type="PROSITE" id="PS50297">
    <property type="entry name" value="ANK_REP_REGION"/>
    <property type="match status" value="1"/>
</dbReference>
<dbReference type="InterPro" id="IPR002110">
    <property type="entry name" value="Ankyrin_rpt"/>
</dbReference>